<evidence type="ECO:0000256" key="4">
    <source>
        <dbReference type="ARBA" id="ARBA00022679"/>
    </source>
</evidence>
<dbReference type="InterPro" id="IPR013747">
    <property type="entry name" value="ACP_syn_III_C"/>
</dbReference>
<evidence type="ECO:0000256" key="2">
    <source>
        <dbReference type="ARBA" id="ARBA00008642"/>
    </source>
</evidence>
<evidence type="ECO:0000313" key="18">
    <source>
        <dbReference type="Proteomes" id="UP000441797"/>
    </source>
</evidence>
<dbReference type="Gene3D" id="3.40.47.10">
    <property type="match status" value="1"/>
</dbReference>
<dbReference type="OrthoDB" id="9815506at2"/>
<dbReference type="NCBIfam" id="TIGR00747">
    <property type="entry name" value="fabH"/>
    <property type="match status" value="1"/>
</dbReference>
<comment type="subunit">
    <text evidence="14">Homodimer.</text>
</comment>
<comment type="caution">
    <text evidence="17">The sequence shown here is derived from an EMBL/GenBank/DDBJ whole genome shotgun (WGS) entry which is preliminary data.</text>
</comment>
<comment type="similarity">
    <text evidence="2 14">Belongs to the thiolase-like superfamily. FabH family.</text>
</comment>
<dbReference type="EMBL" id="NAPY01000013">
    <property type="protein sequence ID" value="MUL36747.1"/>
    <property type="molecule type" value="Genomic_DNA"/>
</dbReference>
<comment type="catalytic activity">
    <reaction evidence="13">
        <text>3-methylbutanoyl-CoA + malonyl-[ACP] + H(+) = 5-methyl-3-oxohexanoyl-[ACP] + CO2 + CoA</text>
        <dbReference type="Rhea" id="RHEA:42272"/>
        <dbReference type="Rhea" id="RHEA-COMP:9623"/>
        <dbReference type="Rhea" id="RHEA-COMP:9941"/>
        <dbReference type="ChEBI" id="CHEBI:15378"/>
        <dbReference type="ChEBI" id="CHEBI:16526"/>
        <dbReference type="ChEBI" id="CHEBI:57287"/>
        <dbReference type="ChEBI" id="CHEBI:57345"/>
        <dbReference type="ChEBI" id="CHEBI:78449"/>
        <dbReference type="ChEBI" id="CHEBI:78822"/>
        <dbReference type="EC" id="2.3.1.300"/>
    </reaction>
    <physiologicalReaction direction="left-to-right" evidence="13">
        <dbReference type="Rhea" id="RHEA:42273"/>
    </physiologicalReaction>
</comment>
<comment type="subcellular location">
    <subcellularLocation>
        <location evidence="14">Cytoplasm</location>
    </subcellularLocation>
</comment>
<evidence type="ECO:0000313" key="17">
    <source>
        <dbReference type="EMBL" id="MUL36747.1"/>
    </source>
</evidence>
<dbReference type="AlphaFoldDB" id="A0A6N8FX74"/>
<evidence type="ECO:0000256" key="7">
    <source>
        <dbReference type="ARBA" id="ARBA00023160"/>
    </source>
</evidence>
<comment type="catalytic activity">
    <reaction evidence="10">
        <text>malonyl-[ACP] + acetyl-CoA + H(+) = 3-oxobutanoyl-[ACP] + CO2 + CoA</text>
        <dbReference type="Rhea" id="RHEA:12080"/>
        <dbReference type="Rhea" id="RHEA-COMP:9623"/>
        <dbReference type="Rhea" id="RHEA-COMP:9625"/>
        <dbReference type="ChEBI" id="CHEBI:15378"/>
        <dbReference type="ChEBI" id="CHEBI:16526"/>
        <dbReference type="ChEBI" id="CHEBI:57287"/>
        <dbReference type="ChEBI" id="CHEBI:57288"/>
        <dbReference type="ChEBI" id="CHEBI:78449"/>
        <dbReference type="ChEBI" id="CHEBI:78450"/>
        <dbReference type="EC" id="2.3.1.180"/>
    </reaction>
    <physiologicalReaction direction="left-to-right" evidence="10">
        <dbReference type="Rhea" id="RHEA:12081"/>
    </physiologicalReaction>
</comment>
<keyword evidence="8 14" id="KW-0511">Multifunctional enzyme</keyword>
<keyword evidence="9 14" id="KW-0012">Acyltransferase</keyword>
<feature type="active site" evidence="14">
    <location>
        <position position="114"/>
    </location>
</feature>
<dbReference type="GO" id="GO:0006633">
    <property type="term" value="P:fatty acid biosynthetic process"/>
    <property type="evidence" value="ECO:0007669"/>
    <property type="project" value="UniProtKB-UniRule"/>
</dbReference>
<evidence type="ECO:0000256" key="3">
    <source>
        <dbReference type="ARBA" id="ARBA00022516"/>
    </source>
</evidence>
<dbReference type="EC" id="2.3.1.180" evidence="14"/>
<feature type="active site" evidence="14">
    <location>
        <position position="285"/>
    </location>
</feature>
<comment type="catalytic activity">
    <reaction evidence="11">
        <text>(2S)-2-methylbutanoyl-CoA + malonyl-[ACP] + H(+) = (4S)-4-methyl-3-oxohexanoyl-[ACP] + CO2 + CoA</text>
        <dbReference type="Rhea" id="RHEA:42276"/>
        <dbReference type="Rhea" id="RHEA-COMP:9623"/>
        <dbReference type="Rhea" id="RHEA-COMP:17148"/>
        <dbReference type="ChEBI" id="CHEBI:15378"/>
        <dbReference type="ChEBI" id="CHEBI:16526"/>
        <dbReference type="ChEBI" id="CHEBI:57287"/>
        <dbReference type="ChEBI" id="CHEBI:78449"/>
        <dbReference type="ChEBI" id="CHEBI:88166"/>
        <dbReference type="ChEBI" id="CHEBI:167462"/>
        <dbReference type="EC" id="2.3.1.300"/>
    </reaction>
    <physiologicalReaction direction="left-to-right" evidence="11">
        <dbReference type="Rhea" id="RHEA:42277"/>
    </physiologicalReaction>
</comment>
<evidence type="ECO:0000256" key="14">
    <source>
        <dbReference type="HAMAP-Rule" id="MF_01815"/>
    </source>
</evidence>
<keyword evidence="4 14" id="KW-0808">Transferase</keyword>
<name>A0A6N8FX74_9CHRO</name>
<evidence type="ECO:0000256" key="8">
    <source>
        <dbReference type="ARBA" id="ARBA00023268"/>
    </source>
</evidence>
<organism evidence="17 18">
    <name type="scientific">Gloeocapsopsis dulcis AAB1 = 1H9</name>
    <dbReference type="NCBI Taxonomy" id="1433147"/>
    <lineage>
        <taxon>Bacteria</taxon>
        <taxon>Bacillati</taxon>
        <taxon>Cyanobacteriota</taxon>
        <taxon>Cyanophyceae</taxon>
        <taxon>Oscillatoriophycideae</taxon>
        <taxon>Chroococcales</taxon>
        <taxon>Chroococcaceae</taxon>
        <taxon>Gloeocapsopsis</taxon>
        <taxon>Gloeocapsopsis dulcis</taxon>
    </lineage>
</organism>
<evidence type="ECO:0000259" key="16">
    <source>
        <dbReference type="Pfam" id="PF08545"/>
    </source>
</evidence>
<reference evidence="17 18" key="1">
    <citation type="journal article" date="2019" name="Front. Microbiol.">
        <title>Genomic Features for Desiccation Tolerance and Sugar Biosynthesis in the Extremophile Gloeocapsopsis sp. UTEX B3054.</title>
        <authorList>
            <person name="Urrejola C."/>
            <person name="Alcorta J."/>
            <person name="Salas L."/>
            <person name="Vasquez M."/>
            <person name="Polz M.F."/>
            <person name="Vicuna R."/>
            <person name="Diez B."/>
        </authorList>
    </citation>
    <scope>NUCLEOTIDE SEQUENCE [LARGE SCALE GENOMIC DNA]</scope>
    <source>
        <strain evidence="17 18">1H9</strain>
    </source>
</reference>
<dbReference type="PANTHER" id="PTHR43091">
    <property type="entry name" value="3-OXOACYL-[ACYL-CARRIER-PROTEIN] SYNTHASE"/>
    <property type="match status" value="1"/>
</dbReference>
<dbReference type="InterPro" id="IPR016039">
    <property type="entry name" value="Thiolase-like"/>
</dbReference>
<comment type="pathway">
    <text evidence="1 14">Lipid metabolism; fatty acid biosynthesis.</text>
</comment>
<comment type="domain">
    <text evidence="14">The last Arg residue of the ACP-binding site is essential for the weak association between ACP/AcpP and FabH.</text>
</comment>
<accession>A0A6N8FX74</accession>
<evidence type="ECO:0000259" key="15">
    <source>
        <dbReference type="Pfam" id="PF08541"/>
    </source>
</evidence>
<keyword evidence="18" id="KW-1185">Reference proteome</keyword>
<keyword evidence="6 14" id="KW-0443">Lipid metabolism</keyword>
<dbReference type="GO" id="GO:0033818">
    <property type="term" value="F:beta-ketoacyl-acyl-carrier-protein synthase III activity"/>
    <property type="evidence" value="ECO:0007669"/>
    <property type="project" value="UniProtKB-UniRule"/>
</dbReference>
<evidence type="ECO:0000256" key="5">
    <source>
        <dbReference type="ARBA" id="ARBA00022832"/>
    </source>
</evidence>
<comment type="function">
    <text evidence="14">Catalyzes the condensation reaction of fatty acid synthesis by the addition to an acyl acceptor of two carbons from malonyl-ACP. Catalyzes the first condensation reaction which initiates fatty acid synthesis and may therefore play a role in governing the total rate of fatty acid production. Possesses both acetoacetyl-ACP synthase and acetyl transacylase activities. Its substrate specificity determines the biosynthesis of branched-chain and/or straight-chain of fatty acids.</text>
</comment>
<dbReference type="Pfam" id="PF08541">
    <property type="entry name" value="ACP_syn_III_C"/>
    <property type="match status" value="1"/>
</dbReference>
<gene>
    <name evidence="14" type="primary">fabH</name>
    <name evidence="17" type="ORF">BWI75_10395</name>
</gene>
<dbReference type="Proteomes" id="UP000441797">
    <property type="component" value="Unassembled WGS sequence"/>
</dbReference>
<dbReference type="FunFam" id="3.40.47.10:FF:000004">
    <property type="entry name" value="3-oxoacyl-[acyl-carrier-protein] synthase 3"/>
    <property type="match status" value="1"/>
</dbReference>
<dbReference type="GO" id="GO:0005737">
    <property type="term" value="C:cytoplasm"/>
    <property type="evidence" value="ECO:0007669"/>
    <property type="project" value="UniProtKB-SubCell"/>
</dbReference>
<evidence type="ECO:0000256" key="1">
    <source>
        <dbReference type="ARBA" id="ARBA00005194"/>
    </source>
</evidence>
<dbReference type="InterPro" id="IPR013751">
    <property type="entry name" value="ACP_syn_III_N"/>
</dbReference>
<dbReference type="InterPro" id="IPR004655">
    <property type="entry name" value="FabH"/>
</dbReference>
<dbReference type="CDD" id="cd00830">
    <property type="entry name" value="KAS_III"/>
    <property type="match status" value="1"/>
</dbReference>
<evidence type="ECO:0000256" key="11">
    <source>
        <dbReference type="ARBA" id="ARBA00052407"/>
    </source>
</evidence>
<keyword evidence="3 14" id="KW-0444">Lipid biosynthesis</keyword>
<dbReference type="UniPathway" id="UPA00094"/>
<comment type="catalytic activity">
    <reaction evidence="12">
        <text>2-methylpropanoyl-CoA + malonyl-[ACP] + H(+) = 4-methyl-3-oxopentanoyl-[ACP] + CO2 + CoA</text>
        <dbReference type="Rhea" id="RHEA:42268"/>
        <dbReference type="Rhea" id="RHEA-COMP:9623"/>
        <dbReference type="Rhea" id="RHEA-COMP:9940"/>
        <dbReference type="ChEBI" id="CHEBI:15378"/>
        <dbReference type="ChEBI" id="CHEBI:16526"/>
        <dbReference type="ChEBI" id="CHEBI:57287"/>
        <dbReference type="ChEBI" id="CHEBI:57338"/>
        <dbReference type="ChEBI" id="CHEBI:78449"/>
        <dbReference type="ChEBI" id="CHEBI:78820"/>
        <dbReference type="EC" id="2.3.1.300"/>
    </reaction>
    <physiologicalReaction direction="left-to-right" evidence="12">
        <dbReference type="Rhea" id="RHEA:42269"/>
    </physiologicalReaction>
</comment>
<evidence type="ECO:0000256" key="10">
    <source>
        <dbReference type="ARBA" id="ARBA00051096"/>
    </source>
</evidence>
<dbReference type="HAMAP" id="MF_01815">
    <property type="entry name" value="FabH"/>
    <property type="match status" value="1"/>
</dbReference>
<evidence type="ECO:0000256" key="13">
    <source>
        <dbReference type="ARBA" id="ARBA00052985"/>
    </source>
</evidence>
<proteinExistence type="inferred from homology"/>
<keyword evidence="14" id="KW-0963">Cytoplasm</keyword>
<evidence type="ECO:0000256" key="9">
    <source>
        <dbReference type="ARBA" id="ARBA00023315"/>
    </source>
</evidence>
<evidence type="ECO:0000256" key="6">
    <source>
        <dbReference type="ARBA" id="ARBA00023098"/>
    </source>
</evidence>
<dbReference type="SUPFAM" id="SSF53901">
    <property type="entry name" value="Thiolase-like"/>
    <property type="match status" value="1"/>
</dbReference>
<feature type="region of interest" description="ACP-binding" evidence="14">
    <location>
        <begin position="256"/>
        <end position="260"/>
    </location>
</feature>
<evidence type="ECO:0000256" key="12">
    <source>
        <dbReference type="ARBA" id="ARBA00052467"/>
    </source>
</evidence>
<dbReference type="GO" id="GO:0004315">
    <property type="term" value="F:3-oxoacyl-[acyl-carrier-protein] synthase activity"/>
    <property type="evidence" value="ECO:0007669"/>
    <property type="project" value="InterPro"/>
</dbReference>
<dbReference type="Pfam" id="PF08545">
    <property type="entry name" value="ACP_syn_III"/>
    <property type="match status" value="1"/>
</dbReference>
<feature type="active site" evidence="14">
    <location>
        <position position="255"/>
    </location>
</feature>
<dbReference type="PANTHER" id="PTHR43091:SF1">
    <property type="entry name" value="BETA-KETOACYL-[ACYL-CARRIER-PROTEIN] SYNTHASE III, CHLOROPLASTIC"/>
    <property type="match status" value="1"/>
</dbReference>
<dbReference type="NCBIfam" id="NF006829">
    <property type="entry name" value="PRK09352.1"/>
    <property type="match status" value="1"/>
</dbReference>
<sequence>MQNFGVAITGSGSAVPTNSLSNQVLSQLVETSDEWIATRTGICSRRLAAANDSLQAIATQASQQAIAMAGITPLDIDLIILATSTPDDLFGSACQIQAALGATQAVAFDMTAACSGFVFGLVTAAQYIRTGVYQNILLIGADILSRWVDWQDRRTCVLFGDGAGAVIMQATERDRLLGFELKSDGTQNQCLNLAYSAQSQPLINGIDVAKGNYQPITMNGKEVYRFAVQRVPEVIDKALFRANLKVEQIDWLLLHQANQRILDAVAERLHIPSHKVISNLAHHGNTSAASIPLALDEAVRADKIKPGDIIATSGFGAGLTWGAAIFEWGTGKPNANC</sequence>
<keyword evidence="7 14" id="KW-0275">Fatty acid biosynthesis</keyword>
<feature type="domain" description="Beta-ketoacyl-[acyl-carrier-protein] synthase III N-terminal" evidence="16">
    <location>
        <begin position="108"/>
        <end position="185"/>
    </location>
</feature>
<protein>
    <recommendedName>
        <fullName evidence="14">Beta-ketoacyl-[acyl-carrier-protein] synthase III</fullName>
        <shortName evidence="14">Beta-ketoacyl-ACP synthase III</shortName>
        <shortName evidence="14">KAS III</shortName>
        <ecNumber evidence="14">2.3.1.180</ecNumber>
    </recommendedName>
    <alternativeName>
        <fullName evidence="14">3-oxoacyl-[acyl-carrier-protein] synthase 3</fullName>
    </alternativeName>
    <alternativeName>
        <fullName evidence="14">3-oxoacyl-[acyl-carrier-protein] synthase III</fullName>
    </alternativeName>
</protein>
<keyword evidence="5 14" id="KW-0276">Fatty acid metabolism</keyword>
<feature type="domain" description="Beta-ketoacyl-[acyl-carrier-protein] synthase III C-terminal" evidence="15">
    <location>
        <begin position="240"/>
        <end position="328"/>
    </location>
</feature>